<dbReference type="InterPro" id="IPR024654">
    <property type="entry name" value="Calcineurin-like_PHP_lpxH"/>
</dbReference>
<dbReference type="Pfam" id="PF12850">
    <property type="entry name" value="Metallophos_2"/>
    <property type="match status" value="1"/>
</dbReference>
<dbReference type="PANTHER" id="PTHR11124">
    <property type="entry name" value="VACUOLAR SORTING PROTEIN VPS29"/>
    <property type="match status" value="1"/>
</dbReference>
<dbReference type="EC" id="3.1.4.-" evidence="2"/>
<dbReference type="AlphaFoldDB" id="A0A923NHQ6"/>
<dbReference type="GO" id="GO:0046872">
    <property type="term" value="F:metal ion binding"/>
    <property type="evidence" value="ECO:0007669"/>
    <property type="project" value="UniProtKB-KW"/>
</dbReference>
<dbReference type="GO" id="GO:0016787">
    <property type="term" value="F:hydrolase activity"/>
    <property type="evidence" value="ECO:0007669"/>
    <property type="project" value="UniProtKB-UniRule"/>
</dbReference>
<proteinExistence type="inferred from homology"/>
<dbReference type="SUPFAM" id="SSF56300">
    <property type="entry name" value="Metallo-dependent phosphatases"/>
    <property type="match status" value="1"/>
</dbReference>
<name>A0A923NHQ6_9FIRM</name>
<sequence length="184" mass="20703">MKILVIGDTHGQLNKIREIFPKLTNLDLIAHTGDHLEDGRALEREFGIPVVAVKGNCDGSYSADDFEIIETDYGRILLTHGHIQHVNYRLDNLYYKAMEENCKAVFFGHTHKALVTEEDGIYLVNPGSLSQPRDDSDGSYAIVRTSPDSFEASIVYYSTIMGSGNKNRPRAGYIRSILNYSDRF</sequence>
<comment type="similarity">
    <text evidence="1 2">Belongs to the metallophosphoesterase superfamily. YfcE family.</text>
</comment>
<organism evidence="4 5">
    <name type="scientific">Lentihominibacter faecis</name>
    <dbReference type="NCBI Taxonomy" id="2764712"/>
    <lineage>
        <taxon>Bacteria</taxon>
        <taxon>Bacillati</taxon>
        <taxon>Bacillota</taxon>
        <taxon>Clostridia</taxon>
        <taxon>Peptostreptococcales</taxon>
        <taxon>Anaerovoracaceae</taxon>
        <taxon>Lentihominibacter</taxon>
    </lineage>
</organism>
<dbReference type="Gene3D" id="3.60.21.10">
    <property type="match status" value="1"/>
</dbReference>
<keyword evidence="5" id="KW-1185">Reference proteome</keyword>
<evidence type="ECO:0000313" key="5">
    <source>
        <dbReference type="Proteomes" id="UP000644115"/>
    </source>
</evidence>
<dbReference type="NCBIfam" id="TIGR00040">
    <property type="entry name" value="yfcE"/>
    <property type="match status" value="1"/>
</dbReference>
<comment type="cofactor">
    <cofactor evidence="2">
        <name>a divalent metal cation</name>
        <dbReference type="ChEBI" id="CHEBI:60240"/>
    </cofactor>
</comment>
<dbReference type="CDD" id="cd00841">
    <property type="entry name" value="MPP_YfcE"/>
    <property type="match status" value="1"/>
</dbReference>
<keyword evidence="2" id="KW-0479">Metal-binding</keyword>
<accession>A0A923NHQ6</accession>
<evidence type="ECO:0000256" key="2">
    <source>
        <dbReference type="RuleBase" id="RU362039"/>
    </source>
</evidence>
<reference evidence="4" key="1">
    <citation type="submission" date="2020-08" db="EMBL/GenBank/DDBJ databases">
        <authorList>
            <person name="Liu C."/>
            <person name="Sun Q."/>
        </authorList>
    </citation>
    <scope>NUCLEOTIDE SEQUENCE</scope>
    <source>
        <strain evidence="4">BX16</strain>
    </source>
</reference>
<evidence type="ECO:0000313" key="4">
    <source>
        <dbReference type="EMBL" id="MBC6000290.1"/>
    </source>
</evidence>
<dbReference type="Proteomes" id="UP000644115">
    <property type="component" value="Unassembled WGS sequence"/>
</dbReference>
<gene>
    <name evidence="4" type="ORF">H8876_09790</name>
</gene>
<dbReference type="RefSeq" id="WP_249287593.1">
    <property type="nucleotide sequence ID" value="NZ_JACRWC010000114.1"/>
</dbReference>
<dbReference type="EMBL" id="JACRWC010000114">
    <property type="protein sequence ID" value="MBC6000290.1"/>
    <property type="molecule type" value="Genomic_DNA"/>
</dbReference>
<dbReference type="InterPro" id="IPR041802">
    <property type="entry name" value="MPP_YfcE"/>
</dbReference>
<evidence type="ECO:0000256" key="1">
    <source>
        <dbReference type="ARBA" id="ARBA00008950"/>
    </source>
</evidence>
<dbReference type="InterPro" id="IPR029052">
    <property type="entry name" value="Metallo-depent_PP-like"/>
</dbReference>
<protein>
    <recommendedName>
        <fullName evidence="2">Phosphoesterase</fullName>
        <ecNumber evidence="2">3.1.4.-</ecNumber>
    </recommendedName>
</protein>
<evidence type="ECO:0000259" key="3">
    <source>
        <dbReference type="Pfam" id="PF12850"/>
    </source>
</evidence>
<dbReference type="InterPro" id="IPR000979">
    <property type="entry name" value="Phosphodiesterase_MJ0936/Vps29"/>
</dbReference>
<feature type="domain" description="Calcineurin-like phosphoesterase" evidence="3">
    <location>
        <begin position="1"/>
        <end position="146"/>
    </location>
</feature>
<comment type="caution">
    <text evidence="4">The sequence shown here is derived from an EMBL/GenBank/DDBJ whole genome shotgun (WGS) entry which is preliminary data.</text>
</comment>